<protein>
    <recommendedName>
        <fullName evidence="3">SET domain-containing protein</fullName>
    </recommendedName>
</protein>
<keyword evidence="1" id="KW-0472">Membrane</keyword>
<reference evidence="2" key="1">
    <citation type="submission" date="2021-01" db="EMBL/GenBank/DDBJ databases">
        <authorList>
            <person name="Corre E."/>
            <person name="Pelletier E."/>
            <person name="Niang G."/>
            <person name="Scheremetjew M."/>
            <person name="Finn R."/>
            <person name="Kale V."/>
            <person name="Holt S."/>
            <person name="Cochrane G."/>
            <person name="Meng A."/>
            <person name="Brown T."/>
            <person name="Cohen L."/>
        </authorList>
    </citation>
    <scope>NUCLEOTIDE SEQUENCE</scope>
    <source>
        <strain evidence="2">CCMP125</strain>
    </source>
</reference>
<sequence>MAAQRRVKKMNEAARAQRRFKVGNGQTNLVRDVAMFLFVIIAFIWYGLSSEFDGSNRDQQESENSKIPLADSINKAADRITMSLMESSEKARRKDPCPLFMARSSIPSADQGLYAGQDYAVGDPIFETPWFIPLSDRDNDEGYVSSLALLVKFHPTLWNIDGAVVKQANEGQDYVFRATRPIEEGDELFLPYEKHPAYLLQQNSNTADTAALFQQIPTLDDYNTADKVAQKVLLVSRQMEVAHSRKQKNAIRNMETSYLYALGRSVADQFNPVVSSLLPSTRGEYNKRDMDNVPSYLSALKNRTLSELQILGSCISDISGPTASSTTKSITSTRQFQKNDQVALVPLYFMPQSGCAADEQEQQCTIQQKNQNNNPCLSIGDSMGSLCPLSSFDISTPSDPSEAANVEVQWKSKSIGKLTLEQVRSGAPGSLLLKVVALTSIEIGDKLVVAKSATLVDELIPSTWRS</sequence>
<evidence type="ECO:0000313" key="2">
    <source>
        <dbReference type="EMBL" id="CAD9979014.1"/>
    </source>
</evidence>
<proteinExistence type="predicted"/>
<evidence type="ECO:0000256" key="1">
    <source>
        <dbReference type="SAM" id="Phobius"/>
    </source>
</evidence>
<dbReference type="EMBL" id="HBHT01027834">
    <property type="protein sequence ID" value="CAD9979014.1"/>
    <property type="molecule type" value="Transcribed_RNA"/>
</dbReference>
<dbReference type="InterPro" id="IPR046341">
    <property type="entry name" value="SET_dom_sf"/>
</dbReference>
<evidence type="ECO:0008006" key="3">
    <source>
        <dbReference type="Google" id="ProtNLM"/>
    </source>
</evidence>
<accession>A0A7S3DT21</accession>
<keyword evidence="1" id="KW-1133">Transmembrane helix</keyword>
<organism evidence="2">
    <name type="scientific">Entomoneis paludosa</name>
    <dbReference type="NCBI Taxonomy" id="265537"/>
    <lineage>
        <taxon>Eukaryota</taxon>
        <taxon>Sar</taxon>
        <taxon>Stramenopiles</taxon>
        <taxon>Ochrophyta</taxon>
        <taxon>Bacillariophyta</taxon>
        <taxon>Bacillariophyceae</taxon>
        <taxon>Bacillariophycidae</taxon>
        <taxon>Entomoneidaceae</taxon>
        <taxon>Entomoneis</taxon>
    </lineage>
</organism>
<keyword evidence="1" id="KW-0812">Transmembrane</keyword>
<gene>
    <name evidence="2" type="ORF">APAL1065_LOCUS18696</name>
</gene>
<dbReference type="SUPFAM" id="SSF82199">
    <property type="entry name" value="SET domain"/>
    <property type="match status" value="1"/>
</dbReference>
<dbReference type="AlphaFoldDB" id="A0A7S3DT21"/>
<feature type="transmembrane region" description="Helical" evidence="1">
    <location>
        <begin position="29"/>
        <end position="48"/>
    </location>
</feature>
<name>A0A7S3DT21_9STRA</name>